<keyword evidence="4" id="KW-0488">Methylation</keyword>
<dbReference type="Proteomes" id="UP000229307">
    <property type="component" value="Unassembled WGS sequence"/>
</dbReference>
<protein>
    <recommendedName>
        <fullName evidence="7">Peptide chain release factor 1</fullName>
    </recommendedName>
</protein>
<dbReference type="PANTHER" id="PTHR43804:SF7">
    <property type="entry name" value="LD18447P"/>
    <property type="match status" value="1"/>
</dbReference>
<evidence type="ECO:0000256" key="1">
    <source>
        <dbReference type="ARBA" id="ARBA00002986"/>
    </source>
</evidence>
<evidence type="ECO:0000256" key="6">
    <source>
        <dbReference type="ARBA" id="ARBA00022917"/>
    </source>
</evidence>
<evidence type="ECO:0000256" key="2">
    <source>
        <dbReference type="ARBA" id="ARBA00004496"/>
    </source>
</evidence>
<evidence type="ECO:0000313" key="11">
    <source>
        <dbReference type="Proteomes" id="UP000229307"/>
    </source>
</evidence>
<dbReference type="Pfam" id="PF03462">
    <property type="entry name" value="PCRF"/>
    <property type="match status" value="1"/>
</dbReference>
<dbReference type="Pfam" id="PF00472">
    <property type="entry name" value="RF-1"/>
    <property type="match status" value="1"/>
</dbReference>
<evidence type="ECO:0000256" key="4">
    <source>
        <dbReference type="ARBA" id="ARBA00022481"/>
    </source>
</evidence>
<comment type="function">
    <text evidence="1">Peptide chain release factor 1 directs the termination of translation in response to the peptide chain termination codons UAG and UAA.</text>
</comment>
<dbReference type="GO" id="GO:0005829">
    <property type="term" value="C:cytosol"/>
    <property type="evidence" value="ECO:0007669"/>
    <property type="project" value="UniProtKB-ARBA"/>
</dbReference>
<dbReference type="InterPro" id="IPR045853">
    <property type="entry name" value="Pep_chain_release_fac_I_sf"/>
</dbReference>
<evidence type="ECO:0000313" key="10">
    <source>
        <dbReference type="EMBL" id="PIZ16640.1"/>
    </source>
</evidence>
<dbReference type="FunFam" id="3.30.70.1660:FF:000002">
    <property type="entry name" value="Peptide chain release factor 1"/>
    <property type="match status" value="1"/>
</dbReference>
<dbReference type="NCBIfam" id="NF001859">
    <property type="entry name" value="PRK00591.1"/>
    <property type="match status" value="1"/>
</dbReference>
<reference evidence="11" key="1">
    <citation type="submission" date="2017-09" db="EMBL/GenBank/DDBJ databases">
        <title>Depth-based differentiation of microbial function through sediment-hosted aquifers and enrichment of novel symbionts in the deep terrestrial subsurface.</title>
        <authorList>
            <person name="Probst A.J."/>
            <person name="Ladd B."/>
            <person name="Jarett J.K."/>
            <person name="Geller-Mcgrath D.E."/>
            <person name="Sieber C.M.K."/>
            <person name="Emerson J.B."/>
            <person name="Anantharaman K."/>
            <person name="Thomas B.C."/>
            <person name="Malmstrom R."/>
            <person name="Stieglmeier M."/>
            <person name="Klingl A."/>
            <person name="Woyke T."/>
            <person name="Ryan C.M."/>
            <person name="Banfield J.F."/>
        </authorList>
    </citation>
    <scope>NUCLEOTIDE SEQUENCE [LARGE SCALE GENOMIC DNA]</scope>
</reference>
<accession>A0A2M7SAZ1</accession>
<sequence length="345" mass="38780">MGGISEDFDKFEKRYAELHDMFGAAGVQGKDLANCAREFAFLEKLIPKINGCRKIAREIEDAKALLASDDKEMRGLAAQELEKLEGSKDALEEEIRGIISPGEDDKNVIMEIRAGTGGEESALFASDLYRMYARYIERKKWKSETLSSHPIGIGGFKEIIFRVEGKSSYKNLKFESGVHRVQRVPVTEASGRIHTSTATVAVLPEVEDVEIEIKPEEIRLDTYRSSGPGGQAMQKTDSAVRITHIPTGIVVSCQDERSQIKNKLQAMSILRAKLYSMKEQEQHDSISKERRSQVGTGERSEKIRTYNYPQNRVTDHRINKSVHNLTEIMEGGLDEFIEALAKNLK</sequence>
<dbReference type="Gene3D" id="3.30.160.20">
    <property type="match status" value="1"/>
</dbReference>
<name>A0A2M7SAZ1_9BACT</name>
<evidence type="ECO:0000256" key="3">
    <source>
        <dbReference type="ARBA" id="ARBA00010835"/>
    </source>
</evidence>
<evidence type="ECO:0000256" key="8">
    <source>
        <dbReference type="SAM" id="MobiDB-lite"/>
    </source>
</evidence>
<dbReference type="Gene3D" id="6.10.140.1950">
    <property type="match status" value="1"/>
</dbReference>
<dbReference type="SMART" id="SM00937">
    <property type="entry name" value="PCRF"/>
    <property type="match status" value="1"/>
</dbReference>
<dbReference type="Gene3D" id="3.30.70.1660">
    <property type="match status" value="1"/>
</dbReference>
<comment type="caution">
    <text evidence="10">The sequence shown here is derived from an EMBL/GenBank/DDBJ whole genome shotgun (WGS) entry which is preliminary data.</text>
</comment>
<dbReference type="GO" id="GO:0016149">
    <property type="term" value="F:translation release factor activity, codon specific"/>
    <property type="evidence" value="ECO:0007669"/>
    <property type="project" value="InterPro"/>
</dbReference>
<comment type="subcellular location">
    <subcellularLocation>
        <location evidence="2">Cytoplasm</location>
    </subcellularLocation>
</comment>
<dbReference type="AlphaFoldDB" id="A0A2M7SAZ1"/>
<feature type="compositionally biased region" description="Basic and acidic residues" evidence="8">
    <location>
        <begin position="278"/>
        <end position="304"/>
    </location>
</feature>
<dbReference type="FunFam" id="3.30.160.20:FF:000004">
    <property type="entry name" value="Peptide chain release factor 1"/>
    <property type="match status" value="1"/>
</dbReference>
<organism evidence="10 11">
    <name type="scientific">Candidatus Desantisbacteria bacterium CG_4_10_14_0_8_um_filter_48_22</name>
    <dbReference type="NCBI Taxonomy" id="1974543"/>
    <lineage>
        <taxon>Bacteria</taxon>
        <taxon>Candidatus Desantisiibacteriota</taxon>
    </lineage>
</organism>
<dbReference type="FunFam" id="3.30.70.1660:FF:000004">
    <property type="entry name" value="Peptide chain release factor 1"/>
    <property type="match status" value="1"/>
</dbReference>
<dbReference type="InterPro" id="IPR000352">
    <property type="entry name" value="Pep_chain_release_fac_I"/>
</dbReference>
<keyword evidence="6" id="KW-0648">Protein biosynthesis</keyword>
<gene>
    <name evidence="10" type="ORF">COY52_06595</name>
</gene>
<comment type="similarity">
    <text evidence="3">Belongs to the prokaryotic/mitochondrial release factor family.</text>
</comment>
<evidence type="ECO:0000256" key="5">
    <source>
        <dbReference type="ARBA" id="ARBA00022490"/>
    </source>
</evidence>
<feature type="domain" description="Peptide chain release factor" evidence="9">
    <location>
        <begin position="63"/>
        <end position="175"/>
    </location>
</feature>
<dbReference type="InterPro" id="IPR005139">
    <property type="entry name" value="PCRF"/>
</dbReference>
<dbReference type="InterPro" id="IPR050057">
    <property type="entry name" value="Prokaryotic/Mito_RF"/>
</dbReference>
<evidence type="ECO:0000256" key="7">
    <source>
        <dbReference type="NCBIfam" id="TIGR00019"/>
    </source>
</evidence>
<dbReference type="SUPFAM" id="SSF75620">
    <property type="entry name" value="Release factor"/>
    <property type="match status" value="1"/>
</dbReference>
<dbReference type="EMBL" id="PFMR01000173">
    <property type="protein sequence ID" value="PIZ16640.1"/>
    <property type="molecule type" value="Genomic_DNA"/>
</dbReference>
<dbReference type="PANTHER" id="PTHR43804">
    <property type="entry name" value="LD18447P"/>
    <property type="match status" value="1"/>
</dbReference>
<evidence type="ECO:0000259" key="9">
    <source>
        <dbReference type="SMART" id="SM00937"/>
    </source>
</evidence>
<feature type="region of interest" description="Disordered" evidence="8">
    <location>
        <begin position="278"/>
        <end position="307"/>
    </location>
</feature>
<proteinExistence type="inferred from homology"/>
<dbReference type="InterPro" id="IPR004373">
    <property type="entry name" value="RF-1"/>
</dbReference>
<dbReference type="NCBIfam" id="TIGR00019">
    <property type="entry name" value="prfA"/>
    <property type="match status" value="1"/>
</dbReference>
<keyword evidence="5" id="KW-0963">Cytoplasm</keyword>